<dbReference type="InterPro" id="IPR003961">
    <property type="entry name" value="FN3_dom"/>
</dbReference>
<name>A0ABX3P7I8_9BACT</name>
<evidence type="ECO:0008006" key="3">
    <source>
        <dbReference type="Google" id="ProtNLM"/>
    </source>
</evidence>
<proteinExistence type="predicted"/>
<dbReference type="Gene3D" id="2.60.40.10">
    <property type="entry name" value="Immunoglobulins"/>
    <property type="match status" value="1"/>
</dbReference>
<dbReference type="Proteomes" id="UP000192277">
    <property type="component" value="Unassembled WGS sequence"/>
</dbReference>
<evidence type="ECO:0000313" key="2">
    <source>
        <dbReference type="Proteomes" id="UP000192277"/>
    </source>
</evidence>
<sequence length="200" mass="21847">MKKSIIVFKTQHEMVTVIKRVIAKMKGNPAFPNPPAALAEMEKQLPELEDALVKAKSRDKEWVAIKNNRKAQILALLEEVAAYVTATSKDDRALILGSGFDDEAAQKKSGTPAIETLEVELGAIGEAITRVKNAKGGVAYLHQYATEAPGPNTVWTSEGSSTGVYTFKGLNSDKRYWFRVVVVGRKGLKAYSPVVSRSIQ</sequence>
<dbReference type="CDD" id="cd00063">
    <property type="entry name" value="FN3"/>
    <property type="match status" value="1"/>
</dbReference>
<reference evidence="1 2" key="1">
    <citation type="submission" date="2016-04" db="EMBL/GenBank/DDBJ databases">
        <authorList>
            <person name="Chen L."/>
            <person name="Zhuang W."/>
            <person name="Wang G."/>
        </authorList>
    </citation>
    <scope>NUCLEOTIDE SEQUENCE [LARGE SCALE GENOMIC DNA]</scope>
    <source>
        <strain evidence="2">GR20</strain>
    </source>
</reference>
<comment type="caution">
    <text evidence="1">The sequence shown here is derived from an EMBL/GenBank/DDBJ whole genome shotgun (WGS) entry which is preliminary data.</text>
</comment>
<gene>
    <name evidence="1" type="ORF">A4D02_04145</name>
</gene>
<dbReference type="InterPro" id="IPR013783">
    <property type="entry name" value="Ig-like_fold"/>
</dbReference>
<protein>
    <recommendedName>
        <fullName evidence="3">Fibronectin type-III domain-containing protein</fullName>
    </recommendedName>
</protein>
<dbReference type="RefSeq" id="WP_041347635.1">
    <property type="nucleotide sequence ID" value="NZ_LWBO01000001.1"/>
</dbReference>
<evidence type="ECO:0000313" key="1">
    <source>
        <dbReference type="EMBL" id="OQP55505.1"/>
    </source>
</evidence>
<dbReference type="EMBL" id="LWBO01000001">
    <property type="protein sequence ID" value="OQP55505.1"/>
    <property type="molecule type" value="Genomic_DNA"/>
</dbReference>
<accession>A0ABX3P7I8</accession>
<keyword evidence="2" id="KW-1185">Reference proteome</keyword>
<organism evidence="1 2">
    <name type="scientific">Niastella koreensis</name>
    <dbReference type="NCBI Taxonomy" id="354356"/>
    <lineage>
        <taxon>Bacteria</taxon>
        <taxon>Pseudomonadati</taxon>
        <taxon>Bacteroidota</taxon>
        <taxon>Chitinophagia</taxon>
        <taxon>Chitinophagales</taxon>
        <taxon>Chitinophagaceae</taxon>
        <taxon>Niastella</taxon>
    </lineage>
</organism>